<protein>
    <submittedName>
        <fullName evidence="2">Uncharacterized protein</fullName>
    </submittedName>
</protein>
<keyword evidence="3" id="KW-1185">Reference proteome</keyword>
<organism evidence="2 3">
    <name type="scientific">Vannielia litorea</name>
    <dbReference type="NCBI Taxonomy" id="1217970"/>
    <lineage>
        <taxon>Bacteria</taxon>
        <taxon>Pseudomonadati</taxon>
        <taxon>Pseudomonadota</taxon>
        <taxon>Alphaproteobacteria</taxon>
        <taxon>Rhodobacterales</taxon>
        <taxon>Paracoccaceae</taxon>
        <taxon>Vannielia</taxon>
    </lineage>
</organism>
<dbReference type="OrthoDB" id="9838570at2"/>
<gene>
    <name evidence="2" type="ORF">SAMN05444002_1454</name>
</gene>
<dbReference type="Proteomes" id="UP000184932">
    <property type="component" value="Unassembled WGS sequence"/>
</dbReference>
<dbReference type="AlphaFoldDB" id="A0A1N6F7X7"/>
<reference evidence="3" key="1">
    <citation type="submission" date="2016-11" db="EMBL/GenBank/DDBJ databases">
        <authorList>
            <person name="Varghese N."/>
            <person name="Submissions S."/>
        </authorList>
    </citation>
    <scope>NUCLEOTIDE SEQUENCE [LARGE SCALE GENOMIC DNA]</scope>
    <source>
        <strain evidence="3">DSM 29440</strain>
    </source>
</reference>
<dbReference type="EMBL" id="FSRL01000001">
    <property type="protein sequence ID" value="SIN91398.1"/>
    <property type="molecule type" value="Genomic_DNA"/>
</dbReference>
<dbReference type="RefSeq" id="WP_074255525.1">
    <property type="nucleotide sequence ID" value="NZ_FSRL01000001.1"/>
</dbReference>
<name>A0A1N6F7X7_9RHOB</name>
<feature type="signal peptide" evidence="1">
    <location>
        <begin position="1"/>
        <end position="19"/>
    </location>
</feature>
<evidence type="ECO:0000313" key="3">
    <source>
        <dbReference type="Proteomes" id="UP000184932"/>
    </source>
</evidence>
<dbReference type="STRING" id="1217970.SAMN05444002_1454"/>
<evidence type="ECO:0000256" key="1">
    <source>
        <dbReference type="SAM" id="SignalP"/>
    </source>
</evidence>
<sequence length="129" mass="14130">MTRSALLALALLAPAPALAVGYECSYTRYCVEERSCQPSGLTLTIRPRADATQPDEWEMETGGAASARVIPVRQIRDPLGDSQSFVSPMEFDSIHLVSIFKRGITRYAMHNSVEGIQSQSFHGTCEIVP</sequence>
<accession>A0A1N6F7X7</accession>
<evidence type="ECO:0000313" key="2">
    <source>
        <dbReference type="EMBL" id="SIN91398.1"/>
    </source>
</evidence>
<feature type="chain" id="PRO_5013201347" evidence="1">
    <location>
        <begin position="20"/>
        <end position="129"/>
    </location>
</feature>
<keyword evidence="1" id="KW-0732">Signal</keyword>
<proteinExistence type="predicted"/>